<dbReference type="EMBL" id="CP126114">
    <property type="protein sequence ID" value="WHY84096.1"/>
    <property type="molecule type" value="Genomic_DNA"/>
</dbReference>
<protein>
    <submittedName>
        <fullName evidence="3">Serine protease</fullName>
    </submittedName>
</protein>
<dbReference type="Pfam" id="PF13365">
    <property type="entry name" value="Trypsin_2"/>
    <property type="match status" value="1"/>
</dbReference>
<feature type="transmembrane region" description="Helical" evidence="2">
    <location>
        <begin position="43"/>
        <end position="66"/>
    </location>
</feature>
<dbReference type="SUPFAM" id="SSF50494">
    <property type="entry name" value="Trypsin-like serine proteases"/>
    <property type="match status" value="1"/>
</dbReference>
<dbReference type="Proteomes" id="UP001178288">
    <property type="component" value="Chromosome"/>
</dbReference>
<dbReference type="AlphaFoldDB" id="A0AA95MN54"/>
<dbReference type="InterPro" id="IPR009003">
    <property type="entry name" value="Peptidase_S1_PA"/>
</dbReference>
<dbReference type="KEGG" id="nnv:QNH39_15575"/>
<evidence type="ECO:0000256" key="2">
    <source>
        <dbReference type="SAM" id="Phobius"/>
    </source>
</evidence>
<keyword evidence="2" id="KW-1133">Transmembrane helix</keyword>
<accession>A0AA95MN54</accession>
<dbReference type="PRINTS" id="PR00834">
    <property type="entry name" value="PROTEASES2C"/>
</dbReference>
<keyword evidence="4" id="KW-1185">Reference proteome</keyword>
<dbReference type="GO" id="GO:0006508">
    <property type="term" value="P:proteolysis"/>
    <property type="evidence" value="ECO:0007669"/>
    <property type="project" value="UniProtKB-KW"/>
</dbReference>
<keyword evidence="2" id="KW-0472">Membrane</keyword>
<keyword evidence="2" id="KW-0812">Transmembrane</keyword>
<gene>
    <name evidence="3" type="ORF">QNH39_15575</name>
</gene>
<evidence type="ECO:0000313" key="4">
    <source>
        <dbReference type="Proteomes" id="UP001178288"/>
    </source>
</evidence>
<evidence type="ECO:0000256" key="1">
    <source>
        <dbReference type="ARBA" id="ARBA00022825"/>
    </source>
</evidence>
<name>A0AA95MN54_9BACI</name>
<keyword evidence="1" id="KW-0720">Serine protease</keyword>
<reference evidence="3" key="1">
    <citation type="submission" date="2023-05" db="EMBL/GenBank/DDBJ databases">
        <title>Comparative genomics of Bacillaceae isolates and their secondary metabolite potential.</title>
        <authorList>
            <person name="Song L."/>
            <person name="Nielsen L.J."/>
            <person name="Mohite O."/>
            <person name="Xu X."/>
            <person name="Weber T."/>
            <person name="Kovacs A.T."/>
        </authorList>
    </citation>
    <scope>NUCLEOTIDE SEQUENCE</scope>
    <source>
        <strain evidence="3">XLM17</strain>
    </source>
</reference>
<sequence>MEKENKEYKQEQTDEEMDWEDFFAGEEPQKWEKEKAQRKKRKIVIGKIVSSLLVIALLISGLGMWFDVFNLPAFRFIEVSNRLSKKPEVSEYKKSVVTIEWNGVKGTGFNVASEGLIVTNAHVVENTNRVNVHLNTGESYVGKVITKHPELDLAIVDIEANNLPVLPLAVEKEWEQRVGEKITFIGNPLAFTQIANEGTIVGKVMLKDIEAPVMMINAPIYKGNSGSPVINQHGEVIGVIFATIQDPAVETKEIIGAAIPSFYIQTILEE</sequence>
<keyword evidence="3" id="KW-0645">Protease</keyword>
<dbReference type="PANTHER" id="PTHR22939">
    <property type="entry name" value="SERINE PROTEASE FAMILY S1C HTRA-RELATED"/>
    <property type="match status" value="1"/>
</dbReference>
<dbReference type="RefSeq" id="WP_066088326.1">
    <property type="nucleotide sequence ID" value="NZ_CP126114.1"/>
</dbReference>
<proteinExistence type="predicted"/>
<dbReference type="Gene3D" id="2.40.10.10">
    <property type="entry name" value="Trypsin-like serine proteases"/>
    <property type="match status" value="2"/>
</dbReference>
<evidence type="ECO:0000313" key="3">
    <source>
        <dbReference type="EMBL" id="WHY84096.1"/>
    </source>
</evidence>
<dbReference type="GO" id="GO:0004252">
    <property type="term" value="F:serine-type endopeptidase activity"/>
    <property type="evidence" value="ECO:0007669"/>
    <property type="project" value="InterPro"/>
</dbReference>
<dbReference type="InterPro" id="IPR001940">
    <property type="entry name" value="Peptidase_S1C"/>
</dbReference>
<organism evidence="3 4">
    <name type="scientific">Neobacillus novalis</name>
    <dbReference type="NCBI Taxonomy" id="220687"/>
    <lineage>
        <taxon>Bacteria</taxon>
        <taxon>Bacillati</taxon>
        <taxon>Bacillota</taxon>
        <taxon>Bacilli</taxon>
        <taxon>Bacillales</taxon>
        <taxon>Bacillaceae</taxon>
        <taxon>Neobacillus</taxon>
    </lineage>
</organism>
<dbReference type="PANTHER" id="PTHR22939:SF129">
    <property type="entry name" value="SERINE PROTEASE HTRA2, MITOCHONDRIAL"/>
    <property type="match status" value="1"/>
</dbReference>
<dbReference type="InterPro" id="IPR043504">
    <property type="entry name" value="Peptidase_S1_PA_chymotrypsin"/>
</dbReference>
<keyword evidence="1" id="KW-0378">Hydrolase</keyword>